<evidence type="ECO:0000256" key="6">
    <source>
        <dbReference type="ARBA" id="ARBA00023136"/>
    </source>
</evidence>
<feature type="compositionally biased region" description="Polar residues" evidence="8">
    <location>
        <begin position="332"/>
        <end position="347"/>
    </location>
</feature>
<organism evidence="9 10">
    <name type="scientific">Hapsidospora chrysogenum (strain ATCC 11550 / CBS 779.69 / DSM 880 / IAM 14645 / JCM 23072 / IMI 49137)</name>
    <name type="common">Acremonium chrysogenum</name>
    <dbReference type="NCBI Taxonomy" id="857340"/>
    <lineage>
        <taxon>Eukaryota</taxon>
        <taxon>Fungi</taxon>
        <taxon>Dikarya</taxon>
        <taxon>Ascomycota</taxon>
        <taxon>Pezizomycotina</taxon>
        <taxon>Sordariomycetes</taxon>
        <taxon>Hypocreomycetidae</taxon>
        <taxon>Hypocreales</taxon>
        <taxon>Bionectriaceae</taxon>
        <taxon>Hapsidospora</taxon>
    </lineage>
</organism>
<dbReference type="InterPro" id="IPR038869">
    <property type="entry name" value="DLT1"/>
</dbReference>
<comment type="function">
    <text evidence="1 7">Required for growth under high-pressure and low-temperature conditions.</text>
</comment>
<feature type="transmembrane region" description="Helical" evidence="7">
    <location>
        <begin position="15"/>
        <end position="35"/>
    </location>
</feature>
<evidence type="ECO:0000256" key="5">
    <source>
        <dbReference type="ARBA" id="ARBA00022989"/>
    </source>
</evidence>
<proteinExistence type="inferred from homology"/>
<reference evidence="10" key="1">
    <citation type="journal article" date="2014" name="Genome Announc.">
        <title>Genome sequence and annotation of Acremonium chrysogenum, producer of the beta-lactam antibiotic cephalosporin C.</title>
        <authorList>
            <person name="Terfehr D."/>
            <person name="Dahlmann T.A."/>
            <person name="Specht T."/>
            <person name="Zadra I."/>
            <person name="Kuernsteiner H."/>
            <person name="Kueck U."/>
        </authorList>
    </citation>
    <scope>NUCLEOTIDE SEQUENCE [LARGE SCALE GENOMIC DNA]</scope>
    <source>
        <strain evidence="10">ATCC 11550 / CBS 779.69 / DSM 880 / IAM 14645 / JCM 23072 / IMI 49137</strain>
    </source>
</reference>
<keyword evidence="5 7" id="KW-1133">Transmembrane helix</keyword>
<feature type="compositionally biased region" description="Low complexity" evidence="8">
    <location>
        <begin position="383"/>
        <end position="398"/>
    </location>
</feature>
<sequence length="431" mass="47025">MANSSRISRIVYKTIYIILYIILLTLLIITPADAIERSVHNRQNYNVWLLIIFYVVTVVVVSFIYLVRLYVNKTVLAAIPKAWVPIELGDVNKRVHRIIAAGLDRSAAIAYEARPRPATITTGGQQRAPKAAAAEGLGVSAALQSAIWGDIEHEGWASPNSPDLHSLQYSTVLSELPNLIEAKAMTLAPPHPTSQIDPPPLDPEAVALLQRPENLSLRGYVEHLTSLGVLMPDETTTNFLQQYEYARFSTRPISNARFRQIMHLFAQILRSMGPLDLEALEDDTEPSQSGDSAHRAIDYSPSSTPRSRHLSRTTTRSTQGSVRRPSVAPLARSSSWTNYRTAPNTPRSGHVVSRKSSSSSGGGGGGGIGHLDSFAQTRRMYQASSSSSSLSVRSGAGSPVIRLATREEENGEEEGMPYVLNLAGTAETFRG</sequence>
<keyword evidence="4 7" id="KW-0812">Transmembrane</keyword>
<dbReference type="GO" id="GO:0016020">
    <property type="term" value="C:membrane"/>
    <property type="evidence" value="ECO:0007669"/>
    <property type="project" value="UniProtKB-SubCell"/>
</dbReference>
<dbReference type="OrthoDB" id="4096362at2759"/>
<comment type="similarity">
    <text evidence="2 7">Belongs to the DLT1 family.</text>
</comment>
<dbReference type="AlphaFoldDB" id="A0A086T252"/>
<dbReference type="PANTHER" id="PTHR40021:SF1">
    <property type="entry name" value="DEFECT AT LOW TEMPERATURE PROTEIN 1"/>
    <property type="match status" value="1"/>
</dbReference>
<evidence type="ECO:0000256" key="1">
    <source>
        <dbReference type="ARBA" id="ARBA00002489"/>
    </source>
</evidence>
<evidence type="ECO:0000313" key="10">
    <source>
        <dbReference type="Proteomes" id="UP000029964"/>
    </source>
</evidence>
<keyword evidence="10" id="KW-1185">Reference proteome</keyword>
<evidence type="ECO:0000256" key="4">
    <source>
        <dbReference type="ARBA" id="ARBA00022692"/>
    </source>
</evidence>
<dbReference type="Proteomes" id="UP000029964">
    <property type="component" value="Unassembled WGS sequence"/>
</dbReference>
<feature type="region of interest" description="Disordered" evidence="8">
    <location>
        <begin position="281"/>
        <end position="399"/>
    </location>
</feature>
<dbReference type="PANTHER" id="PTHR40021">
    <property type="entry name" value="DEFECT AT LOW TEMPERATURE PROTEIN 1"/>
    <property type="match status" value="1"/>
</dbReference>
<evidence type="ECO:0000256" key="2">
    <source>
        <dbReference type="ARBA" id="ARBA00005550"/>
    </source>
</evidence>
<name>A0A086T252_HAPC1</name>
<evidence type="ECO:0000256" key="8">
    <source>
        <dbReference type="SAM" id="MobiDB-lite"/>
    </source>
</evidence>
<feature type="compositionally biased region" description="Gly residues" evidence="8">
    <location>
        <begin position="360"/>
        <end position="369"/>
    </location>
</feature>
<dbReference type="STRING" id="857340.A0A086T252"/>
<dbReference type="EMBL" id="JPKY01000069">
    <property type="protein sequence ID" value="KFH43434.1"/>
    <property type="molecule type" value="Genomic_DNA"/>
</dbReference>
<evidence type="ECO:0000256" key="3">
    <source>
        <dbReference type="ARBA" id="ARBA00021353"/>
    </source>
</evidence>
<dbReference type="HOGENOM" id="CLU_022833_2_0_1"/>
<feature type="transmembrane region" description="Helical" evidence="7">
    <location>
        <begin position="47"/>
        <end position="71"/>
    </location>
</feature>
<evidence type="ECO:0000256" key="7">
    <source>
        <dbReference type="RuleBase" id="RU367100"/>
    </source>
</evidence>
<comment type="caution">
    <text evidence="9">The sequence shown here is derived from an EMBL/GenBank/DDBJ whole genome shotgun (WGS) entry which is preliminary data.</text>
</comment>
<accession>A0A086T252</accession>
<protein>
    <recommendedName>
        <fullName evidence="3 7">Defect at low temperature protein 1</fullName>
    </recommendedName>
</protein>
<gene>
    <name evidence="7" type="primary">DLT1</name>
    <name evidence="9" type="ORF">ACRE_057810</name>
</gene>
<comment type="subcellular location">
    <subcellularLocation>
        <location evidence="7">Membrane</location>
        <topology evidence="7">Multi-pass membrane protein</topology>
    </subcellularLocation>
</comment>
<keyword evidence="6 7" id="KW-0472">Membrane</keyword>
<evidence type="ECO:0000313" key="9">
    <source>
        <dbReference type="EMBL" id="KFH43434.1"/>
    </source>
</evidence>